<dbReference type="VEuPathDB" id="FungiDB:AeMF1_003227"/>
<reference evidence="1 2" key="1">
    <citation type="submission" date="2019-07" db="EMBL/GenBank/DDBJ databases">
        <title>Genomics analysis of Aphanomyces spp. identifies a new class of oomycete effector associated with host adaptation.</title>
        <authorList>
            <person name="Gaulin E."/>
        </authorList>
    </citation>
    <scope>NUCLEOTIDE SEQUENCE [LARGE SCALE GENOMIC DNA]</scope>
    <source>
        <strain evidence="1 2">ATCC 201684</strain>
    </source>
</reference>
<name>A0A6G0WIA3_9STRA</name>
<accession>A0A6G0WIA3</accession>
<dbReference type="AlphaFoldDB" id="A0A6G0WIA3"/>
<dbReference type="InterPro" id="IPR052050">
    <property type="entry name" value="SecEffector_AnkRepeat"/>
</dbReference>
<organism evidence="1 2">
    <name type="scientific">Aphanomyces euteiches</name>
    <dbReference type="NCBI Taxonomy" id="100861"/>
    <lineage>
        <taxon>Eukaryota</taxon>
        <taxon>Sar</taxon>
        <taxon>Stramenopiles</taxon>
        <taxon>Oomycota</taxon>
        <taxon>Saprolegniomycetes</taxon>
        <taxon>Saprolegniales</taxon>
        <taxon>Verrucalvaceae</taxon>
        <taxon>Aphanomyces</taxon>
    </lineage>
</organism>
<gene>
    <name evidence="1" type="ORF">Ae201684_014929</name>
</gene>
<sequence length="459" mass="52671">MEVLCVPGLMDVVTQFQPGLSLDMAPFAALAKKLSHQSFFVDSTATAISNLFTPWLDRFGTGRLSRLFQELPFTLRWATYYAAWNGRLDILEFIHAEYDQVRQAPDLLLSAAAQGHFHIIQFLLSIQYRQEKGHQSNPKKWSNGTAKEFFLPTPYRPLDPWEVTTFRVVERGDLATFQILLPNMEPWYAQLALGKALIFEHAQLVDVLLEHLKDLPMDPRSAIEAFASVQGRENLEILFKLWQPYMSEEYLIAARSVALKAAVKNQAVEVVAWLSLELKAMRQDELLLYLAIWTWTERPKLAPDILAIVKPDLTLTGDMIERLVSAATQWKELVPLLGTAQTISEAERNCLAKVLQKREMENLVLIFKHRNLQACDIKQVFEQDDRRKHPAKARADRLPITVYLTRYFVQQGHLDLVRKFVSYNIVTAQVAVKFLKEAKIDVKTWMIDDDSDSESDEDP</sequence>
<dbReference type="SUPFAM" id="SSF140860">
    <property type="entry name" value="Pseudo ankyrin repeat-like"/>
    <property type="match status" value="1"/>
</dbReference>
<dbReference type="Proteomes" id="UP000481153">
    <property type="component" value="Unassembled WGS sequence"/>
</dbReference>
<protein>
    <submittedName>
        <fullName evidence="1">Uncharacterized protein</fullName>
    </submittedName>
</protein>
<evidence type="ECO:0000313" key="1">
    <source>
        <dbReference type="EMBL" id="KAF0726938.1"/>
    </source>
</evidence>
<dbReference type="EMBL" id="VJMJ01000204">
    <property type="protein sequence ID" value="KAF0726938.1"/>
    <property type="molecule type" value="Genomic_DNA"/>
</dbReference>
<comment type="caution">
    <text evidence="1">The sequence shown here is derived from an EMBL/GenBank/DDBJ whole genome shotgun (WGS) entry which is preliminary data.</text>
</comment>
<proteinExistence type="predicted"/>
<dbReference type="PANTHER" id="PTHR46586">
    <property type="entry name" value="ANKYRIN REPEAT-CONTAINING PROTEIN"/>
    <property type="match status" value="1"/>
</dbReference>
<evidence type="ECO:0000313" key="2">
    <source>
        <dbReference type="Proteomes" id="UP000481153"/>
    </source>
</evidence>
<dbReference type="PANTHER" id="PTHR46586:SF3">
    <property type="entry name" value="ANKYRIN REPEAT-CONTAINING PROTEIN"/>
    <property type="match status" value="1"/>
</dbReference>
<keyword evidence="2" id="KW-1185">Reference proteome</keyword>